<keyword evidence="2" id="KW-1185">Reference proteome</keyword>
<evidence type="ECO:0000313" key="1">
    <source>
        <dbReference type="EMBL" id="KAH7042240.1"/>
    </source>
</evidence>
<protein>
    <submittedName>
        <fullName evidence="1">Uncharacterized protein</fullName>
    </submittedName>
</protein>
<gene>
    <name evidence="1" type="ORF">B0J12DRAFT_210948</name>
</gene>
<dbReference type="EMBL" id="JAGTJR010000026">
    <property type="protein sequence ID" value="KAH7042240.1"/>
    <property type="molecule type" value="Genomic_DNA"/>
</dbReference>
<evidence type="ECO:0000313" key="2">
    <source>
        <dbReference type="Proteomes" id="UP000774617"/>
    </source>
</evidence>
<organism evidence="1 2">
    <name type="scientific">Macrophomina phaseolina</name>
    <dbReference type="NCBI Taxonomy" id="35725"/>
    <lineage>
        <taxon>Eukaryota</taxon>
        <taxon>Fungi</taxon>
        <taxon>Dikarya</taxon>
        <taxon>Ascomycota</taxon>
        <taxon>Pezizomycotina</taxon>
        <taxon>Dothideomycetes</taxon>
        <taxon>Dothideomycetes incertae sedis</taxon>
        <taxon>Botryosphaeriales</taxon>
        <taxon>Botryosphaeriaceae</taxon>
        <taxon>Macrophomina</taxon>
    </lineage>
</organism>
<reference evidence="1 2" key="1">
    <citation type="journal article" date="2021" name="Nat. Commun.">
        <title>Genetic determinants of endophytism in the Arabidopsis root mycobiome.</title>
        <authorList>
            <person name="Mesny F."/>
            <person name="Miyauchi S."/>
            <person name="Thiergart T."/>
            <person name="Pickel B."/>
            <person name="Atanasova L."/>
            <person name="Karlsson M."/>
            <person name="Huettel B."/>
            <person name="Barry K.W."/>
            <person name="Haridas S."/>
            <person name="Chen C."/>
            <person name="Bauer D."/>
            <person name="Andreopoulos W."/>
            <person name="Pangilinan J."/>
            <person name="LaButti K."/>
            <person name="Riley R."/>
            <person name="Lipzen A."/>
            <person name="Clum A."/>
            <person name="Drula E."/>
            <person name="Henrissat B."/>
            <person name="Kohler A."/>
            <person name="Grigoriev I.V."/>
            <person name="Martin F.M."/>
            <person name="Hacquard S."/>
        </authorList>
    </citation>
    <scope>NUCLEOTIDE SEQUENCE [LARGE SCALE GENOMIC DNA]</scope>
    <source>
        <strain evidence="1 2">MPI-SDFR-AT-0080</strain>
    </source>
</reference>
<name>A0ABQ8G1V0_9PEZI</name>
<comment type="caution">
    <text evidence="1">The sequence shown here is derived from an EMBL/GenBank/DDBJ whole genome shotgun (WGS) entry which is preliminary data.</text>
</comment>
<dbReference type="Proteomes" id="UP000774617">
    <property type="component" value="Unassembled WGS sequence"/>
</dbReference>
<sequence length="415" mass="47571">MALKRCEWCPAAQATGANDIFHNARTVQRHFEAYLKSSYPQETSGAQGARLMNDLHRHARLFNFEDINDTEYATRSRQERDPINRLIDHLKESDGDNDINMTEDEEEEDLATDADLRLFLRLSYWAEGVPRAKYASLRRILLEECDKRLPSLKTLARNFVDSYQAVYYNNDPQRLTACGVNIHNTLHIWQHVADFGPAQGFWQMPMEDYCGVIKPMGRSSVKKTVSLANAVLLREHLNALPFTSCGTFLLEEREVRPPQALMSVFYIALDDITDQQASLMRNLHAQLTQQLDEGVLRAYRRCQLPTFQIGSRRSQRAIEDNRNDARVCYTAGTATRHYGEVHYFVGLPTTPGAQWAFISRFDVIIDSARGNIRYIGAQERYAYIPVEAIVAPVGFVYRRWHGRPQQLIVGATDHL</sequence>
<accession>A0ABQ8G1V0</accession>
<proteinExistence type="predicted"/>